<feature type="compositionally biased region" description="Polar residues" evidence="6">
    <location>
        <begin position="77"/>
        <end position="87"/>
    </location>
</feature>
<dbReference type="InterPro" id="IPR005522">
    <property type="entry name" value="IPK"/>
</dbReference>
<feature type="region of interest" description="Disordered" evidence="6">
    <location>
        <begin position="1393"/>
        <end position="1469"/>
    </location>
</feature>
<feature type="region of interest" description="Disordered" evidence="6">
    <location>
        <begin position="566"/>
        <end position="621"/>
    </location>
</feature>
<feature type="region of interest" description="Disordered" evidence="6">
    <location>
        <begin position="1216"/>
        <end position="1242"/>
    </location>
</feature>
<keyword evidence="5" id="KW-0472">Membrane</keyword>
<feature type="region of interest" description="Disordered" evidence="6">
    <location>
        <begin position="851"/>
        <end position="1066"/>
    </location>
</feature>
<dbReference type="GO" id="GO:0032958">
    <property type="term" value="P:inositol phosphate biosynthetic process"/>
    <property type="evidence" value="ECO:0007669"/>
    <property type="project" value="InterPro"/>
</dbReference>
<dbReference type="InterPro" id="IPR015943">
    <property type="entry name" value="WD40/YVTN_repeat-like_dom_sf"/>
</dbReference>
<dbReference type="Pfam" id="PF25440">
    <property type="entry name" value="Beta-prop_RIC1_2nd"/>
    <property type="match status" value="1"/>
</dbReference>
<evidence type="ECO:0000256" key="6">
    <source>
        <dbReference type="SAM" id="MobiDB-lite"/>
    </source>
</evidence>
<sequence>MSPAPPAPDNISPSTPVRSHRVSQDPRNASSPSSPDDGPKVTPKTLSQTGRSRTAPLSLESLYPAAGPQLSERDSIFATNYITTDSPADSPGLHPRPDSSTASADPQEQDQPSAMAEVSPIRKLVDPPLLRQPHHHLYSPANASSPLDHSTFSDDYHNFRHSSTTLYNDNSQPHLKGHFVTHILAPGRTEPTTKQDNTPAFAPAAVDTPHHQRAPTAHDSPTPQDTLDADERVRYRSWREGKPILSMSAHQNVKETTNTRVDKKIEATLPKAEPSAAAARSRKASHYLGLFKENEAAQEQKKRDERAKDRLIEATPQEGRDQAAADPELKSPTTERLDDKSGTSSREDRRSDTITSPRKPQLPPEPITEYGQEDDDSIAVRPHGIPLSLLEEIRNFHNLTPGGQRGTSFSRSLPRTESERSKPGSARPVSDALGKEPSDYFGTLQVPQEDKAAGTDEDDESEKEHISSALYFPHRQLTPTKSTPEQLSPVREEAPLQKVPSRASTRGFPAGWRDKETTPTPDEVQISLQTKDEQKYLHGDLKQPPRSPEVEYHGLMSESDYSVSCSGSEYESWDESAQSTQDYDSATEELGTTPTQTSYRKEVTSAPKPHHHHHHHHHRRHQPAAPLGAVELKPYDHQVGGHSTVYRFSRRAVCKQLNNRENEFYETVERNHPELLDFLPRYIGVLNVTYRKAPKKRKATKDSKDADINGVKSPEVEAQSKGSSEAAPAEPESTAKPSGNTSENQPRLVSHSQQMTPAVPQVVFENNMHIIPDNLFRLPPRATTPRPHTGDASLLSQQYRRHQSMDATNHSGKLSLSTSPTRPDLKHSPSWGATTVNKRLREQVLKEVFTPPTIHHHFRHDRNHHSLPGRKRGLESQGIPSGSPHARRGSADVARRALPLDEGGSPRKQVLRSEAERHFSNQPVSGESRSLERFPSLPQLNGLDSAKDVVEETIPVKHRPPRRRHSGGGLRRKPTEIDEGGRGNLEYHEEDGYGGDREDDVFAMDEDKKPASSNTGNTPSESAQPEQTNGQLVRNASGTMLPAPVTNPRLSNNIPMEDPSNPKEAAQPDERVQHFILLEDLTAGMSRPCVLDLKMGTRQYGIEANEKKQRSQRRKCQMTTSKELGVRVCGMQVWNVKTQSYIFEDKYFGRDLKAGKEFQDALTRFFFDGHSYTSATKHIPVILEKISTLERMIRRLPGYRFYASSLLMLYDRGDNSSESSSMPASRRGSQDKDGKSTLEQEKKARSEIKLKIVDFANCVTAEDKLPPEVPCPPSDPNGVDKGYLRGLRTLRMYFQRIWRDMNEDKGYVERGECEGLRHGEGELGHGIPLEGWEDGPINDEDSGNVSVKVGYGIVAGVYFLVVLARAWVYAMFWPIGSPRVYATSQRQLPRERHITSDDGVNSEAPSAAVNGRHHEHAHPHANAHADAHAAQPKPRDDDAEHDATVTQGPNGSAPQTSNTTNGSLQGTDTETDVDGEIIALRVARNGQLFATITRSTLTIWQTKPTAVLASVLRSSSSLKTYGPNVSLLLRPDSAIFVVQTAFGYLITYSLASDPTSRVYRQQFDPNAHGHSRRQSISGSRIHATADRFAGPGEGGGIQDVSVRFRMVIRVDAGIAKALALDDELVVATAKPAAIQCIRWAPDSHGNQTSTELLSKMSWLSKKTTVVDIVHDRPMNLYSWVMSDGKAYAVQKLPSNTADAQASRALFKGYCFHEPEIQDTYAVKAAINARFSLVAIGCANGEIHVYTARDYDGHVPLSHKLQTGLTSASSGRLTFLTYSPDGYCLFAGYEKGWMMWSVYGKPGASSFTSTRFMSENNDERWLLSVRDGFWVGGGSEILLLGQNDNRLWLLEMARSAVSGCFSSANVSRSLLQTNAGFMIYRGYDMPDLTAISAEVSLWHHVQIPAPYLVDQWPIRSAVISSDGRYVAVAGRRGLAHYSVTSGRWKTFDDPDMENEFTVRGGMCWHQHVLIAAVEADSSYELRIYSREKDLDNNKIMHKERLPAPIVLIAPSGDDSLLVYTYDNILYHYIINVANSSVRIVQVGQIALHGIIRAPPRVRALSWILPEDQLDHGDPSQDVAVATILFLIDGKLVLLQPTTTEEGVLKYEMRIIAQNVEYYALMRDHPSFKIQDNEDYLPPSPSAGLPNNSLQGHDLRDSLWYFDGQDMKLWIDAQDVLVSASLELGRELPATVSIPVDFYPLSPLLNKGILFGVESDLVQRRDISFAYFRFATRTHLFLPPLLRHHLAQYNSPAALHLSHHYQHLLYFPHALEILLHDVLDDEVDTSPPPEQALLPSVLSFLSSFPQYLDIVVQCTRKTEVRSWRTLFVHLPPPQELFEESLQRGSLKTAGGYLLVLHTFEELSSSSHQLVRLLQRAKLEQDWDLCKELARFLMALDESGDTLREALEMAELTSPTEGGTKRPAGSSFMFEESRQAISRNNGRLGDSSGIGDIGIGIGGIDLAAASNSSMGSRSPASMVTNGDGRASSNAAASQETGAEAGSSDDFFSTQFG</sequence>
<dbReference type="SUPFAM" id="SSF56104">
    <property type="entry name" value="SAICAR synthase-like"/>
    <property type="match status" value="1"/>
</dbReference>
<dbReference type="InterPro" id="IPR038286">
    <property type="entry name" value="IPK_sf"/>
</dbReference>
<dbReference type="Pfam" id="PF07064">
    <property type="entry name" value="RIC1"/>
    <property type="match status" value="1"/>
</dbReference>
<feature type="compositionally biased region" description="Basic and acidic residues" evidence="6">
    <location>
        <begin position="312"/>
        <end position="352"/>
    </location>
</feature>
<feature type="compositionally biased region" description="Polar residues" evidence="6">
    <location>
        <begin position="25"/>
        <end position="34"/>
    </location>
</feature>
<dbReference type="GO" id="GO:0006886">
    <property type="term" value="P:intracellular protein transport"/>
    <property type="evidence" value="ECO:0007669"/>
    <property type="project" value="InterPro"/>
</dbReference>
<feature type="compositionally biased region" description="Low complexity" evidence="6">
    <location>
        <begin position="1216"/>
        <end position="1227"/>
    </location>
</feature>
<dbReference type="Gene3D" id="2.130.10.10">
    <property type="entry name" value="YVTN repeat-like/Quinoprotein amine dehydrogenase"/>
    <property type="match status" value="1"/>
</dbReference>
<feature type="compositionally biased region" description="Polar residues" evidence="6">
    <location>
        <begin position="2463"/>
        <end position="2493"/>
    </location>
</feature>
<dbReference type="Proteomes" id="UP000572817">
    <property type="component" value="Unassembled WGS sequence"/>
</dbReference>
<dbReference type="PANTHER" id="PTHR22746:SF10">
    <property type="entry name" value="GUANINE NUCLEOTIDE EXCHANGE FACTOR SUBUNIT RIC1"/>
    <property type="match status" value="1"/>
</dbReference>
<feature type="compositionally biased region" description="Low complexity" evidence="6">
    <location>
        <begin position="723"/>
        <end position="738"/>
    </location>
</feature>
<dbReference type="GO" id="GO:0042147">
    <property type="term" value="P:retrograde transport, endosome to Golgi"/>
    <property type="evidence" value="ECO:0007669"/>
    <property type="project" value="TreeGrafter"/>
</dbReference>
<feature type="region of interest" description="Disordered" evidence="6">
    <location>
        <begin position="801"/>
        <end position="837"/>
    </location>
</feature>
<feature type="compositionally biased region" description="Basic and acidic residues" evidence="6">
    <location>
        <begin position="1228"/>
        <end position="1242"/>
    </location>
</feature>
<evidence type="ECO:0000256" key="2">
    <source>
        <dbReference type="ARBA" id="ARBA00007374"/>
    </source>
</evidence>
<dbReference type="OrthoDB" id="67540at2759"/>
<feature type="compositionally biased region" description="Basic residues" evidence="6">
    <location>
        <begin position="1411"/>
        <end position="1421"/>
    </location>
</feature>
<dbReference type="GO" id="GO:0000139">
    <property type="term" value="C:Golgi membrane"/>
    <property type="evidence" value="ECO:0007669"/>
    <property type="project" value="TreeGrafter"/>
</dbReference>
<comment type="subcellular location">
    <subcellularLocation>
        <location evidence="1">Membrane</location>
    </subcellularLocation>
</comment>
<evidence type="ECO:0000313" key="9">
    <source>
        <dbReference type="Proteomes" id="UP000572817"/>
    </source>
</evidence>
<dbReference type="Gene3D" id="3.30.470.160">
    <property type="entry name" value="Inositol polyphosphate kinase"/>
    <property type="match status" value="1"/>
</dbReference>
<dbReference type="GO" id="GO:0034066">
    <property type="term" value="C:Ric1-Rgp1 guanyl-nucleotide exchange factor complex"/>
    <property type="evidence" value="ECO:0007669"/>
    <property type="project" value="InterPro"/>
</dbReference>
<dbReference type="InterPro" id="IPR009771">
    <property type="entry name" value="RIC1_C"/>
</dbReference>
<dbReference type="InterPro" id="IPR040096">
    <property type="entry name" value="Ric1"/>
</dbReference>
<feature type="compositionally biased region" description="Basic and acidic residues" evidence="6">
    <location>
        <begin position="1423"/>
        <end position="1443"/>
    </location>
</feature>
<dbReference type="GO" id="GO:0005829">
    <property type="term" value="C:cytosol"/>
    <property type="evidence" value="ECO:0007669"/>
    <property type="project" value="TreeGrafter"/>
</dbReference>
<gene>
    <name evidence="8" type="ORF">GTA08_BOTSDO05112</name>
</gene>
<evidence type="ECO:0000256" key="5">
    <source>
        <dbReference type="ARBA" id="ARBA00023136"/>
    </source>
</evidence>
<feature type="compositionally biased region" description="Polar residues" evidence="6">
    <location>
        <begin position="566"/>
        <end position="598"/>
    </location>
</feature>
<feature type="compositionally biased region" description="Polar residues" evidence="6">
    <location>
        <begin position="1011"/>
        <end position="1038"/>
    </location>
</feature>
<feature type="compositionally biased region" description="Basic and acidic residues" evidence="6">
    <location>
        <begin position="889"/>
        <end position="899"/>
    </location>
</feature>
<evidence type="ECO:0000256" key="1">
    <source>
        <dbReference type="ARBA" id="ARBA00004370"/>
    </source>
</evidence>
<feature type="region of interest" description="Disordered" evidence="6">
    <location>
        <begin position="1"/>
        <end position="149"/>
    </location>
</feature>
<feature type="region of interest" description="Disordered" evidence="6">
    <location>
        <begin position="252"/>
        <end position="281"/>
    </location>
</feature>
<feature type="compositionally biased region" description="Low complexity" evidence="6">
    <location>
        <begin position="270"/>
        <end position="279"/>
    </location>
</feature>
<proteinExistence type="inferred from homology"/>
<feature type="compositionally biased region" description="Basic residues" evidence="6">
    <location>
        <begin position="608"/>
        <end position="621"/>
    </location>
</feature>
<dbReference type="SUPFAM" id="SSF69322">
    <property type="entry name" value="Tricorn protease domain 2"/>
    <property type="match status" value="1"/>
</dbReference>
<keyword evidence="4 8" id="KW-0418">Kinase</keyword>
<dbReference type="PANTHER" id="PTHR22746">
    <property type="entry name" value="RAB6A-GEF COMPLEX PARTNER PROTEIN 1"/>
    <property type="match status" value="1"/>
</dbReference>
<evidence type="ECO:0000256" key="3">
    <source>
        <dbReference type="ARBA" id="ARBA00022679"/>
    </source>
</evidence>
<feature type="compositionally biased region" description="Basic residues" evidence="6">
    <location>
        <begin position="854"/>
        <end position="871"/>
    </location>
</feature>
<keyword evidence="9" id="KW-1185">Reference proteome</keyword>
<evidence type="ECO:0000313" key="8">
    <source>
        <dbReference type="EMBL" id="KAF4307335.1"/>
    </source>
</evidence>
<dbReference type="EMBL" id="WWBZ02000033">
    <property type="protein sequence ID" value="KAF4307335.1"/>
    <property type="molecule type" value="Genomic_DNA"/>
</dbReference>
<reference evidence="8" key="1">
    <citation type="submission" date="2020-04" db="EMBL/GenBank/DDBJ databases">
        <title>Genome Assembly and Annotation of Botryosphaeria dothidea sdau 11-99, a Latent Pathogen of Apple Fruit Ring Rot in China.</title>
        <authorList>
            <person name="Yu C."/>
            <person name="Diao Y."/>
            <person name="Lu Q."/>
            <person name="Zhao J."/>
            <person name="Cui S."/>
            <person name="Peng C."/>
            <person name="He B."/>
            <person name="Liu H."/>
        </authorList>
    </citation>
    <scope>NUCLEOTIDE SEQUENCE [LARGE SCALE GENOMIC DNA]</scope>
    <source>
        <strain evidence="8">Sdau11-99</strain>
    </source>
</reference>
<feature type="compositionally biased region" description="Polar residues" evidence="6">
    <location>
        <begin position="98"/>
        <end position="112"/>
    </location>
</feature>
<feature type="compositionally biased region" description="Polar residues" evidence="6">
    <location>
        <begin position="805"/>
        <end position="821"/>
    </location>
</feature>
<feature type="domain" description="RIC1 C-terminal alpha solenoid region" evidence="7">
    <location>
        <begin position="2239"/>
        <end position="2408"/>
    </location>
</feature>
<feature type="compositionally biased region" description="Polar residues" evidence="6">
    <location>
        <begin position="739"/>
        <end position="754"/>
    </location>
</feature>
<name>A0A8H4ITV0_9PEZI</name>
<feature type="region of interest" description="Disordered" evidence="6">
    <location>
        <begin position="188"/>
        <end position="230"/>
    </location>
</feature>
<comment type="caution">
    <text evidence="8">The sequence shown here is derived from an EMBL/GenBank/DDBJ whole genome shotgun (WGS) entry which is preliminary data.</text>
</comment>
<feature type="compositionally biased region" description="Polar residues" evidence="6">
    <location>
        <begin position="1444"/>
        <end position="1468"/>
    </location>
</feature>
<feature type="compositionally biased region" description="Basic residues" evidence="6">
    <location>
        <begin position="956"/>
        <end position="972"/>
    </location>
</feature>
<feature type="region of interest" description="Disordered" evidence="6">
    <location>
        <begin position="398"/>
        <end position="522"/>
    </location>
</feature>
<organism evidence="8 9">
    <name type="scientific">Botryosphaeria dothidea</name>
    <dbReference type="NCBI Taxonomy" id="55169"/>
    <lineage>
        <taxon>Eukaryota</taxon>
        <taxon>Fungi</taxon>
        <taxon>Dikarya</taxon>
        <taxon>Ascomycota</taxon>
        <taxon>Pezizomycotina</taxon>
        <taxon>Dothideomycetes</taxon>
        <taxon>Dothideomycetes incertae sedis</taxon>
        <taxon>Botryosphaeriales</taxon>
        <taxon>Botryosphaeriaceae</taxon>
        <taxon>Botryosphaeria</taxon>
    </lineage>
</organism>
<evidence type="ECO:0000259" key="7">
    <source>
        <dbReference type="Pfam" id="PF07064"/>
    </source>
</evidence>
<comment type="similarity">
    <text evidence="2">Belongs to the inositol phosphokinase (IPK) family.</text>
</comment>
<feature type="region of interest" description="Disordered" evidence="6">
    <location>
        <begin position="2463"/>
        <end position="2509"/>
    </location>
</feature>
<accession>A0A8H4ITV0</accession>
<dbReference type="GO" id="GO:0016301">
    <property type="term" value="F:kinase activity"/>
    <property type="evidence" value="ECO:0007669"/>
    <property type="project" value="UniProtKB-KW"/>
</dbReference>
<dbReference type="Pfam" id="PF03770">
    <property type="entry name" value="IPK"/>
    <property type="match status" value="1"/>
</dbReference>
<feature type="compositionally biased region" description="Basic and acidic residues" evidence="6">
    <location>
        <begin position="973"/>
        <end position="996"/>
    </location>
</feature>
<feature type="region of interest" description="Disordered" evidence="6">
    <location>
        <begin position="693"/>
        <end position="754"/>
    </location>
</feature>
<feature type="compositionally biased region" description="Polar residues" evidence="6">
    <location>
        <begin position="477"/>
        <end position="486"/>
    </location>
</feature>
<protein>
    <submittedName>
        <fullName evidence="8">Inositol polyphosphate kinase</fullName>
    </submittedName>
</protein>
<evidence type="ECO:0000256" key="4">
    <source>
        <dbReference type="ARBA" id="ARBA00022777"/>
    </source>
</evidence>
<feature type="region of interest" description="Disordered" evidence="6">
    <location>
        <begin position="312"/>
        <end position="380"/>
    </location>
</feature>
<keyword evidence="3" id="KW-0808">Transferase</keyword>